<dbReference type="EMBL" id="WTFN01000007">
    <property type="protein sequence ID" value="MWK55283.1"/>
    <property type="molecule type" value="Genomic_DNA"/>
</dbReference>
<sequence length="112" mass="12785">MVYVQRDERGRVLRVEHEAFPGMTHRVPEADPEVRSWLASRSLHEHLLSLQHSDLELVRVIEDLVNVLVDRGVMRFTDLPEAARNKLQHRANTRAQVEGLSGLVPDDGALPY</sequence>
<dbReference type="KEGG" id="poj:PtoMrB4_41170"/>
<dbReference type="Proteomes" id="UP000461288">
    <property type="component" value="Unassembled WGS sequence"/>
</dbReference>
<dbReference type="EMBL" id="AP022642">
    <property type="protein sequence ID" value="BCA30140.1"/>
    <property type="molecule type" value="Genomic_DNA"/>
</dbReference>
<dbReference type="RefSeq" id="WP_044412584.1">
    <property type="nucleotide sequence ID" value="NZ_AP022642.1"/>
</dbReference>
<reference evidence="2 3" key="1">
    <citation type="submission" date="2019-12" db="EMBL/GenBank/DDBJ databases">
        <title>Draft genome sequence of Pseudomonas otitidis recovered from a chicken carcass.</title>
        <authorList>
            <person name="Vieira T.R."/>
            <person name="Oliviera E.F.C."/>
            <person name="Silva N.M.V."/>
            <person name="Sambrano G.E."/>
            <person name="Cibulski S.P."/>
            <person name="Cardoso M.R.I."/>
        </authorList>
    </citation>
    <scope>NUCLEOTIDE SEQUENCE [LARGE SCALE GENOMIC DNA]</scope>
    <source>
        <strain evidence="2 3">25_K</strain>
    </source>
</reference>
<organism evidence="2 3">
    <name type="scientific">Metapseudomonas otitidis</name>
    <dbReference type="NCBI Taxonomy" id="319939"/>
    <lineage>
        <taxon>Bacteria</taxon>
        <taxon>Pseudomonadati</taxon>
        <taxon>Pseudomonadota</taxon>
        <taxon>Gammaproteobacteria</taxon>
        <taxon>Pseudomonadales</taxon>
        <taxon>Pseudomonadaceae</taxon>
        <taxon>Metapseudomonas</taxon>
    </lineage>
</organism>
<dbReference type="AlphaFoldDB" id="A0A1I0USH7"/>
<accession>A0A1I0USH7</accession>
<gene>
    <name evidence="2" type="ORF">GO594_04815</name>
    <name evidence="1" type="ORF">PtoMrB4_41170</name>
</gene>
<dbReference type="Proteomes" id="UP000501237">
    <property type="component" value="Chromosome"/>
</dbReference>
<evidence type="ECO:0000313" key="4">
    <source>
        <dbReference type="Proteomes" id="UP000501237"/>
    </source>
</evidence>
<evidence type="ECO:0000313" key="1">
    <source>
        <dbReference type="EMBL" id="BCA30140.1"/>
    </source>
</evidence>
<evidence type="ECO:0000313" key="3">
    <source>
        <dbReference type="Proteomes" id="UP000461288"/>
    </source>
</evidence>
<name>A0A1I0USH7_9GAMM</name>
<dbReference type="GeneID" id="57399335"/>
<proteinExistence type="predicted"/>
<protein>
    <submittedName>
        <fullName evidence="2">Tryptophan synthase subunit beta</fullName>
    </submittedName>
</protein>
<evidence type="ECO:0000313" key="2">
    <source>
        <dbReference type="EMBL" id="MWK55283.1"/>
    </source>
</evidence>
<dbReference type="STRING" id="319939.SAMN05216263_12444"/>
<reference evidence="1 4" key="2">
    <citation type="journal article" date="2020" name="Microbiol. Resour. Announc.">
        <title>Complete genome sequence of Pseudomonas otitidis strain MrB4, isolated from Lake Biwa in Japan.</title>
        <authorList>
            <person name="Miyazaki K."/>
            <person name="Hase E."/>
            <person name="Maruya T."/>
        </authorList>
    </citation>
    <scope>NUCLEOTIDE SEQUENCE [LARGE SCALE GENOMIC DNA]</scope>
    <source>
        <strain evidence="1 4">MrB4</strain>
    </source>
</reference>